<dbReference type="GO" id="GO:0044874">
    <property type="term" value="P:lipoprotein localization to outer membrane"/>
    <property type="evidence" value="ECO:0007669"/>
    <property type="project" value="TreeGrafter"/>
</dbReference>
<evidence type="ECO:0000256" key="4">
    <source>
        <dbReference type="ARBA" id="ARBA00022989"/>
    </source>
</evidence>
<sequence>MSFPFFVVNKYIRSNKFSFFLSFISVIAILGITIGVTVVIIALSVLDGFDSVISKKIVDFNSHILISGYGEKDLQDNRSIEDRIKIILNDDKSTISKYISKNSIIKSKARTEAILLYGINPDSTNLGIDKMIVKGSFNLENSDKLPGIVIGKRLAEKLLIKVDDKITVFSLKNNRLPSYSNQPAIAQFKVTGIYESGMPEYDDLKAYISLAKARSFMGMNSEISGYNIRLSDLSKLDFITEQLRNNLRYPYYVRTIFQQHQNIFTWIDLQKKPIPIVLGLIVLVAVFNIVGTILMNIVERTSQIGILKSLGASKTQLRKIFLIQGIYLGVIGIILGNLLAFGLSELQLTYNIIKLPATVYFLSSAPMEINVLNYLVVSVIAFVLTILSAIIPSIVASNLKPISAIRFD</sequence>
<evidence type="ECO:0000313" key="9">
    <source>
        <dbReference type="EMBL" id="VAX21411.1"/>
    </source>
</evidence>
<dbReference type="Pfam" id="PF02687">
    <property type="entry name" value="FtsX"/>
    <property type="match status" value="1"/>
</dbReference>
<keyword evidence="3 6" id="KW-0812">Transmembrane</keyword>
<feature type="transmembrane region" description="Helical" evidence="6">
    <location>
        <begin position="20"/>
        <end position="46"/>
    </location>
</feature>
<accession>A0A3B1C3W2</accession>
<keyword evidence="2" id="KW-1003">Cell membrane</keyword>
<dbReference type="AlphaFoldDB" id="A0A3B1C3W2"/>
<evidence type="ECO:0000256" key="3">
    <source>
        <dbReference type="ARBA" id="ARBA00022692"/>
    </source>
</evidence>
<dbReference type="InterPro" id="IPR051447">
    <property type="entry name" value="Lipoprotein-release_system"/>
</dbReference>
<evidence type="ECO:0000256" key="5">
    <source>
        <dbReference type="ARBA" id="ARBA00023136"/>
    </source>
</evidence>
<gene>
    <name evidence="9" type="ORF">MNBD_IGNAVI01-2998</name>
</gene>
<feature type="transmembrane region" description="Helical" evidence="6">
    <location>
        <begin position="319"/>
        <end position="341"/>
    </location>
</feature>
<dbReference type="PANTHER" id="PTHR30489">
    <property type="entry name" value="LIPOPROTEIN-RELEASING SYSTEM TRANSMEMBRANE PROTEIN LOLE"/>
    <property type="match status" value="1"/>
</dbReference>
<evidence type="ECO:0000256" key="1">
    <source>
        <dbReference type="ARBA" id="ARBA00004651"/>
    </source>
</evidence>
<organism evidence="9">
    <name type="scientific">hydrothermal vent metagenome</name>
    <dbReference type="NCBI Taxonomy" id="652676"/>
    <lineage>
        <taxon>unclassified sequences</taxon>
        <taxon>metagenomes</taxon>
        <taxon>ecological metagenomes</taxon>
    </lineage>
</organism>
<dbReference type="PANTHER" id="PTHR30489:SF0">
    <property type="entry name" value="LIPOPROTEIN-RELEASING SYSTEM TRANSMEMBRANE PROTEIN LOLE"/>
    <property type="match status" value="1"/>
</dbReference>
<keyword evidence="5 6" id="KW-0472">Membrane</keyword>
<keyword evidence="9" id="KW-0449">Lipoprotein</keyword>
<dbReference type="InterPro" id="IPR003838">
    <property type="entry name" value="ABC3_permease_C"/>
</dbReference>
<comment type="subcellular location">
    <subcellularLocation>
        <location evidence="1">Cell membrane</location>
        <topology evidence="1">Multi-pass membrane protein</topology>
    </subcellularLocation>
</comment>
<name>A0A3B1C3W2_9ZZZZ</name>
<dbReference type="GO" id="GO:0098797">
    <property type="term" value="C:plasma membrane protein complex"/>
    <property type="evidence" value="ECO:0007669"/>
    <property type="project" value="TreeGrafter"/>
</dbReference>
<dbReference type="EMBL" id="UOGD01000197">
    <property type="protein sequence ID" value="VAX21411.1"/>
    <property type="molecule type" value="Genomic_DNA"/>
</dbReference>
<dbReference type="InterPro" id="IPR025857">
    <property type="entry name" value="MacB_PCD"/>
</dbReference>
<feature type="domain" description="MacB-like periplasmic core" evidence="8">
    <location>
        <begin position="25"/>
        <end position="244"/>
    </location>
</feature>
<feature type="transmembrane region" description="Helical" evidence="6">
    <location>
        <begin position="371"/>
        <end position="396"/>
    </location>
</feature>
<evidence type="ECO:0000259" key="8">
    <source>
        <dbReference type="Pfam" id="PF12704"/>
    </source>
</evidence>
<feature type="transmembrane region" description="Helical" evidence="6">
    <location>
        <begin position="276"/>
        <end position="298"/>
    </location>
</feature>
<feature type="domain" description="ABC3 transporter permease C-terminal" evidence="7">
    <location>
        <begin position="276"/>
        <end position="401"/>
    </location>
</feature>
<evidence type="ECO:0000256" key="6">
    <source>
        <dbReference type="SAM" id="Phobius"/>
    </source>
</evidence>
<proteinExistence type="predicted"/>
<reference evidence="9" key="1">
    <citation type="submission" date="2018-06" db="EMBL/GenBank/DDBJ databases">
        <authorList>
            <person name="Zhirakovskaya E."/>
        </authorList>
    </citation>
    <scope>NUCLEOTIDE SEQUENCE</scope>
</reference>
<keyword evidence="4 6" id="KW-1133">Transmembrane helix</keyword>
<evidence type="ECO:0000256" key="2">
    <source>
        <dbReference type="ARBA" id="ARBA00022475"/>
    </source>
</evidence>
<protein>
    <submittedName>
        <fullName evidence="9">Lipoprotein releasing system transmembrane protein LolC/LolE</fullName>
    </submittedName>
</protein>
<evidence type="ECO:0000259" key="7">
    <source>
        <dbReference type="Pfam" id="PF02687"/>
    </source>
</evidence>
<dbReference type="Pfam" id="PF12704">
    <property type="entry name" value="MacB_PCD"/>
    <property type="match status" value="1"/>
</dbReference>